<reference evidence="1 2" key="1">
    <citation type="submission" date="2023-07" db="EMBL/GenBank/DDBJ databases">
        <title>Sequencing the genomes of 1000 actinobacteria strains.</title>
        <authorList>
            <person name="Klenk H.-P."/>
        </authorList>
    </citation>
    <scope>NUCLEOTIDE SEQUENCE [LARGE SCALE GENOMIC DNA]</scope>
    <source>
        <strain evidence="1 2">DSM 44109</strain>
    </source>
</reference>
<dbReference type="Proteomes" id="UP001230426">
    <property type="component" value="Unassembled WGS sequence"/>
</dbReference>
<comment type="caution">
    <text evidence="1">The sequence shown here is derived from an EMBL/GenBank/DDBJ whole genome shotgun (WGS) entry which is preliminary data.</text>
</comment>
<sequence>MATFESQPPIHTGTTGAEHYSFAREWFASKPPKVERIARQRYRWEELRERWPSMTAAKTAYRRRHR</sequence>
<evidence type="ECO:0000313" key="2">
    <source>
        <dbReference type="Proteomes" id="UP001230426"/>
    </source>
</evidence>
<proteinExistence type="predicted"/>
<keyword evidence="2" id="KW-1185">Reference proteome</keyword>
<dbReference type="EMBL" id="JAUSRB010000004">
    <property type="protein sequence ID" value="MDP9870341.1"/>
    <property type="molecule type" value="Genomic_DNA"/>
</dbReference>
<accession>A0ABT9RM19</accession>
<protein>
    <submittedName>
        <fullName evidence="1">Uncharacterized protein</fullName>
    </submittedName>
</protein>
<organism evidence="1 2">
    <name type="scientific">Streptosporangium brasiliense</name>
    <dbReference type="NCBI Taxonomy" id="47480"/>
    <lineage>
        <taxon>Bacteria</taxon>
        <taxon>Bacillati</taxon>
        <taxon>Actinomycetota</taxon>
        <taxon>Actinomycetes</taxon>
        <taxon>Streptosporangiales</taxon>
        <taxon>Streptosporangiaceae</taxon>
        <taxon>Streptosporangium</taxon>
    </lineage>
</organism>
<evidence type="ECO:0000313" key="1">
    <source>
        <dbReference type="EMBL" id="MDP9870341.1"/>
    </source>
</evidence>
<name>A0ABT9RM19_9ACTN</name>
<gene>
    <name evidence="1" type="ORF">J2S55_009679</name>
</gene>